<organism evidence="2 3">
    <name type="scientific">Melipona bicolor</name>
    <dbReference type="NCBI Taxonomy" id="60889"/>
    <lineage>
        <taxon>Eukaryota</taxon>
        <taxon>Metazoa</taxon>
        <taxon>Ecdysozoa</taxon>
        <taxon>Arthropoda</taxon>
        <taxon>Hexapoda</taxon>
        <taxon>Insecta</taxon>
        <taxon>Pterygota</taxon>
        <taxon>Neoptera</taxon>
        <taxon>Endopterygota</taxon>
        <taxon>Hymenoptera</taxon>
        <taxon>Apocrita</taxon>
        <taxon>Aculeata</taxon>
        <taxon>Apoidea</taxon>
        <taxon>Anthophila</taxon>
        <taxon>Apidae</taxon>
        <taxon>Melipona</taxon>
    </lineage>
</organism>
<dbReference type="Proteomes" id="UP001177670">
    <property type="component" value="Unassembled WGS sequence"/>
</dbReference>
<comment type="caution">
    <text evidence="2">The sequence shown here is derived from an EMBL/GenBank/DDBJ whole genome shotgun (WGS) entry which is preliminary data.</text>
</comment>
<keyword evidence="1" id="KW-0472">Membrane</keyword>
<sequence>MTSSDENSKPFLPEFGTPTVFISLHHLHITFAALNATSIIVATFNTTPIIFTPDIFFHITIIDITLIIVAASNTTPIIFTPGIFFDITKIDTIVAITVFDFNEKDEMSHL</sequence>
<accession>A0AA40GF28</accession>
<gene>
    <name evidence="2" type="ORF">K0M31_001121</name>
</gene>
<evidence type="ECO:0000313" key="3">
    <source>
        <dbReference type="Proteomes" id="UP001177670"/>
    </source>
</evidence>
<proteinExistence type="predicted"/>
<feature type="transmembrane region" description="Helical" evidence="1">
    <location>
        <begin position="56"/>
        <end position="79"/>
    </location>
</feature>
<reference evidence="2" key="1">
    <citation type="submission" date="2021-10" db="EMBL/GenBank/DDBJ databases">
        <title>Melipona bicolor Genome sequencing and assembly.</title>
        <authorList>
            <person name="Araujo N.S."/>
            <person name="Arias M.C."/>
        </authorList>
    </citation>
    <scope>NUCLEOTIDE SEQUENCE</scope>
    <source>
        <strain evidence="2">USP_2M_L1-L4_2017</strain>
        <tissue evidence="2">Whole body</tissue>
    </source>
</reference>
<keyword evidence="3" id="KW-1185">Reference proteome</keyword>
<name>A0AA40GF28_9HYME</name>
<protein>
    <recommendedName>
        <fullName evidence="4">Transmembrane protein</fullName>
    </recommendedName>
</protein>
<dbReference type="EMBL" id="JAHYIQ010000001">
    <property type="protein sequence ID" value="KAK1136575.1"/>
    <property type="molecule type" value="Genomic_DNA"/>
</dbReference>
<keyword evidence="1" id="KW-0812">Transmembrane</keyword>
<evidence type="ECO:0000313" key="2">
    <source>
        <dbReference type="EMBL" id="KAK1136575.1"/>
    </source>
</evidence>
<feature type="transmembrane region" description="Helical" evidence="1">
    <location>
        <begin position="20"/>
        <end position="44"/>
    </location>
</feature>
<keyword evidence="1" id="KW-1133">Transmembrane helix</keyword>
<evidence type="ECO:0000256" key="1">
    <source>
        <dbReference type="SAM" id="Phobius"/>
    </source>
</evidence>
<evidence type="ECO:0008006" key="4">
    <source>
        <dbReference type="Google" id="ProtNLM"/>
    </source>
</evidence>
<dbReference type="AlphaFoldDB" id="A0AA40GF28"/>